<keyword evidence="2" id="KW-1185">Reference proteome</keyword>
<dbReference type="STRING" id="371042.NG99_21345"/>
<evidence type="ECO:0000313" key="1">
    <source>
        <dbReference type="EMBL" id="KGT88307.1"/>
    </source>
</evidence>
<dbReference type="AlphaFoldDB" id="A0A0A3YNB2"/>
<proteinExistence type="predicted"/>
<dbReference type="EMBL" id="JRUQ01000062">
    <property type="protein sequence ID" value="KGT88307.1"/>
    <property type="molecule type" value="Genomic_DNA"/>
</dbReference>
<organism evidence="1 2">
    <name type="scientific">Erwinia typographi</name>
    <dbReference type="NCBI Taxonomy" id="371042"/>
    <lineage>
        <taxon>Bacteria</taxon>
        <taxon>Pseudomonadati</taxon>
        <taxon>Pseudomonadota</taxon>
        <taxon>Gammaproteobacteria</taxon>
        <taxon>Enterobacterales</taxon>
        <taxon>Erwiniaceae</taxon>
        <taxon>Erwinia</taxon>
    </lineage>
</organism>
<accession>A0A0A3YNB2</accession>
<protein>
    <submittedName>
        <fullName evidence="1">Uncharacterized protein</fullName>
    </submittedName>
</protein>
<sequence length="125" mass="14062">MSEEMLTAEDLFWAKKIIADSYITLNIERNGVPVYVHGSQCLPLTLPLLFWVLTESIEKKLVEMFGPDEGLIRTVGKFWQMLDMDALDDRKDNCLSETGVWAVDTSMESLAGFLATGQVPEPVIH</sequence>
<name>A0A0A3YNB2_9GAMM</name>
<dbReference type="RefSeq" id="WP_034897488.1">
    <property type="nucleotide sequence ID" value="NZ_JRUQ01000062.1"/>
</dbReference>
<comment type="caution">
    <text evidence="1">The sequence shown here is derived from an EMBL/GenBank/DDBJ whole genome shotgun (WGS) entry which is preliminary data.</text>
</comment>
<gene>
    <name evidence="1" type="ORF">NG99_21345</name>
</gene>
<reference evidence="1 2" key="1">
    <citation type="submission" date="2014-10" db="EMBL/GenBank/DDBJ databases">
        <title>Genome sequence of Erwinia typographi M043b.</title>
        <authorList>
            <person name="Chan K.-G."/>
            <person name="Tan W.-S."/>
        </authorList>
    </citation>
    <scope>NUCLEOTIDE SEQUENCE [LARGE SCALE GENOMIC DNA]</scope>
    <source>
        <strain evidence="1 2">M043b</strain>
    </source>
</reference>
<evidence type="ECO:0000313" key="2">
    <source>
        <dbReference type="Proteomes" id="UP000030351"/>
    </source>
</evidence>
<dbReference type="Proteomes" id="UP000030351">
    <property type="component" value="Unassembled WGS sequence"/>
</dbReference>